<evidence type="ECO:0000313" key="2">
    <source>
        <dbReference type="EMBL" id="KRG27657.1"/>
    </source>
</evidence>
<keyword evidence="3" id="KW-1185">Reference proteome</keyword>
<keyword evidence="1" id="KW-0472">Membrane</keyword>
<keyword evidence="1" id="KW-1133">Transmembrane helix</keyword>
<keyword evidence="1" id="KW-0812">Transmembrane</keyword>
<gene>
    <name evidence="2" type="ORF">APR42_11360</name>
</gene>
<proteinExistence type="predicted"/>
<protein>
    <recommendedName>
        <fullName evidence="4">Bile acid:sodium symporter</fullName>
    </recommendedName>
</protein>
<dbReference type="Proteomes" id="UP000051643">
    <property type="component" value="Unassembled WGS sequence"/>
</dbReference>
<dbReference type="STRING" id="270918.APR42_11360"/>
<sequence length="95" mass="10697">MEKINKYQTGVILLAVVLGLLLGNLAILERYASSFIVLLLMVMLYGLFLSINIGELKSAFFNLKFSVSSLVINFIWTPLFAYLLGYLFLDNELAI</sequence>
<reference evidence="2" key="1">
    <citation type="submission" date="2015-10" db="EMBL/GenBank/DDBJ databases">
        <title>Draft genome sequence of Salegentibacter mishustinae KCTC 12263.</title>
        <authorList>
            <person name="Lin W."/>
            <person name="Zheng Q."/>
        </authorList>
    </citation>
    <scope>NUCLEOTIDE SEQUENCE [LARGE SCALE GENOMIC DNA]</scope>
    <source>
        <strain evidence="2">KCTC 12263</strain>
    </source>
</reference>
<dbReference type="InterPro" id="IPR038770">
    <property type="entry name" value="Na+/solute_symporter_sf"/>
</dbReference>
<feature type="transmembrane region" description="Helical" evidence="1">
    <location>
        <begin position="65"/>
        <end position="89"/>
    </location>
</feature>
<organism evidence="2 3">
    <name type="scientific">Salegentibacter mishustinae</name>
    <dbReference type="NCBI Taxonomy" id="270918"/>
    <lineage>
        <taxon>Bacteria</taxon>
        <taxon>Pseudomonadati</taxon>
        <taxon>Bacteroidota</taxon>
        <taxon>Flavobacteriia</taxon>
        <taxon>Flavobacteriales</taxon>
        <taxon>Flavobacteriaceae</taxon>
        <taxon>Salegentibacter</taxon>
    </lineage>
</organism>
<evidence type="ECO:0000313" key="3">
    <source>
        <dbReference type="Proteomes" id="UP000051643"/>
    </source>
</evidence>
<feature type="transmembrane region" description="Helical" evidence="1">
    <location>
        <begin position="34"/>
        <end position="53"/>
    </location>
</feature>
<feature type="transmembrane region" description="Helical" evidence="1">
    <location>
        <begin position="7"/>
        <end position="28"/>
    </location>
</feature>
<evidence type="ECO:0000256" key="1">
    <source>
        <dbReference type="SAM" id="Phobius"/>
    </source>
</evidence>
<accession>A0A0Q9Z6Z7</accession>
<dbReference type="Gene3D" id="1.20.1530.20">
    <property type="match status" value="1"/>
</dbReference>
<name>A0A0Q9Z6Z7_9FLAO</name>
<evidence type="ECO:0008006" key="4">
    <source>
        <dbReference type="Google" id="ProtNLM"/>
    </source>
</evidence>
<comment type="caution">
    <text evidence="2">The sequence shown here is derived from an EMBL/GenBank/DDBJ whole genome shotgun (WGS) entry which is preliminary data.</text>
</comment>
<dbReference type="RefSeq" id="WP_013073428.1">
    <property type="nucleotide sequence ID" value="NZ_BMWR01000005.1"/>
</dbReference>
<dbReference type="AlphaFoldDB" id="A0A0Q9Z6Z7"/>
<dbReference type="EMBL" id="LKTP01000035">
    <property type="protein sequence ID" value="KRG27657.1"/>
    <property type="molecule type" value="Genomic_DNA"/>
</dbReference>